<reference evidence="3" key="1">
    <citation type="journal article" date="2020" name="Stud. Mycol.">
        <title>101 Dothideomycetes genomes: a test case for predicting lifestyles and emergence of pathogens.</title>
        <authorList>
            <person name="Haridas S."/>
            <person name="Albert R."/>
            <person name="Binder M."/>
            <person name="Bloem J."/>
            <person name="Labutti K."/>
            <person name="Salamov A."/>
            <person name="Andreopoulos B."/>
            <person name="Baker S."/>
            <person name="Barry K."/>
            <person name="Bills G."/>
            <person name="Bluhm B."/>
            <person name="Cannon C."/>
            <person name="Castanera R."/>
            <person name="Culley D."/>
            <person name="Daum C."/>
            <person name="Ezra D."/>
            <person name="Gonzalez J."/>
            <person name="Henrissat B."/>
            <person name="Kuo A."/>
            <person name="Liang C."/>
            <person name="Lipzen A."/>
            <person name="Lutzoni F."/>
            <person name="Magnuson J."/>
            <person name="Mondo S."/>
            <person name="Nolan M."/>
            <person name="Ohm R."/>
            <person name="Pangilinan J."/>
            <person name="Park H.-J."/>
            <person name="Ramirez L."/>
            <person name="Alfaro M."/>
            <person name="Sun H."/>
            <person name="Tritt A."/>
            <person name="Yoshinaga Y."/>
            <person name="Zwiers L.-H."/>
            <person name="Turgeon B."/>
            <person name="Goodwin S."/>
            <person name="Spatafora J."/>
            <person name="Crous P."/>
            <person name="Grigoriev I."/>
        </authorList>
    </citation>
    <scope>NUCLEOTIDE SEQUENCE</scope>
    <source>
        <strain evidence="3">CBS 269.34</strain>
    </source>
</reference>
<accession>A0A6A6QPB1</accession>
<dbReference type="InterPro" id="IPR011032">
    <property type="entry name" value="GroES-like_sf"/>
</dbReference>
<dbReference type="GO" id="GO:0008270">
    <property type="term" value="F:zinc ion binding"/>
    <property type="evidence" value="ECO:0007669"/>
    <property type="project" value="InterPro"/>
</dbReference>
<dbReference type="GO" id="GO:0016491">
    <property type="term" value="F:oxidoreductase activity"/>
    <property type="evidence" value="ECO:0007669"/>
    <property type="project" value="UniProtKB-KW"/>
</dbReference>
<dbReference type="GO" id="GO:0005739">
    <property type="term" value="C:mitochondrion"/>
    <property type="evidence" value="ECO:0007669"/>
    <property type="project" value="TreeGrafter"/>
</dbReference>
<dbReference type="InterPro" id="IPR002364">
    <property type="entry name" value="Quin_OxRdtase/zeta-crystal_CS"/>
</dbReference>
<dbReference type="InterPro" id="IPR020843">
    <property type="entry name" value="ER"/>
</dbReference>
<dbReference type="Pfam" id="PF13602">
    <property type="entry name" value="ADH_zinc_N_2"/>
    <property type="match status" value="1"/>
</dbReference>
<dbReference type="EMBL" id="MU004192">
    <property type="protein sequence ID" value="KAF2493543.1"/>
    <property type="molecule type" value="Genomic_DNA"/>
</dbReference>
<keyword evidence="1" id="KW-0560">Oxidoreductase</keyword>
<keyword evidence="4" id="KW-1185">Reference proteome</keyword>
<dbReference type="PROSITE" id="PS01162">
    <property type="entry name" value="QOR_ZETA_CRYSTAL"/>
    <property type="match status" value="1"/>
</dbReference>
<dbReference type="InterPro" id="IPR050700">
    <property type="entry name" value="YIM1/Zinc_Alcohol_DH_Fams"/>
</dbReference>
<dbReference type="InterPro" id="IPR036291">
    <property type="entry name" value="NAD(P)-bd_dom_sf"/>
</dbReference>
<dbReference type="SMART" id="SM00829">
    <property type="entry name" value="PKS_ER"/>
    <property type="match status" value="1"/>
</dbReference>
<proteinExistence type="predicted"/>
<dbReference type="Gene3D" id="3.40.50.720">
    <property type="entry name" value="NAD(P)-binding Rossmann-like Domain"/>
    <property type="match status" value="1"/>
</dbReference>
<dbReference type="PANTHER" id="PTHR11695">
    <property type="entry name" value="ALCOHOL DEHYDROGENASE RELATED"/>
    <property type="match status" value="1"/>
</dbReference>
<evidence type="ECO:0000256" key="1">
    <source>
        <dbReference type="ARBA" id="ARBA00023002"/>
    </source>
</evidence>
<dbReference type="Proteomes" id="UP000799750">
    <property type="component" value="Unassembled WGS sequence"/>
</dbReference>
<dbReference type="CDD" id="cd08267">
    <property type="entry name" value="MDR1"/>
    <property type="match status" value="1"/>
</dbReference>
<dbReference type="Gene3D" id="3.90.180.10">
    <property type="entry name" value="Medium-chain alcohol dehydrogenases, catalytic domain"/>
    <property type="match status" value="1"/>
</dbReference>
<dbReference type="OrthoDB" id="201656at2759"/>
<dbReference type="SUPFAM" id="SSF50129">
    <property type="entry name" value="GroES-like"/>
    <property type="match status" value="1"/>
</dbReference>
<protein>
    <submittedName>
        <fullName evidence="3">NAD(P)-binding protein</fullName>
    </submittedName>
</protein>
<evidence type="ECO:0000259" key="2">
    <source>
        <dbReference type="SMART" id="SM00829"/>
    </source>
</evidence>
<evidence type="ECO:0000313" key="3">
    <source>
        <dbReference type="EMBL" id="KAF2493543.1"/>
    </source>
</evidence>
<dbReference type="Pfam" id="PF08240">
    <property type="entry name" value="ADH_N"/>
    <property type="match status" value="1"/>
</dbReference>
<sequence length="361" mass="38181">MSSLPLSTATTPPIAPTMRAWLVSARGPPTTVLKLTTTLPTPSPKPTDLLIRISHAALNPGSTSLMLLIPQFLRAAPSIPEIDFAGTVVAVGSSAPSQFPIGARVFGCLHLKAMTAGKGVLADYIAVSSDEAGVAVLPESWSFEEGAGLAACGITALNMCRAAGMQEGERVLVNGASGGVGTMAVQVARAMGAKEVVGVCSGRNVEMVKGLGADEVVDYQAHHPVGEYLAERYGDQPFDRIFDTVGVQALYSKSPRYLKEDGVFINVGAYEGGWRFVLNGLRNLFLPRWLGGTPRKFIGLGVPSTNEHAAAIAKFAAEGKVKTVVDKVFDLEDVIEAYKLLGSMRARGKIIIRIQDSDKTK</sequence>
<dbReference type="InterPro" id="IPR013154">
    <property type="entry name" value="ADH-like_N"/>
</dbReference>
<gene>
    <name evidence="3" type="ORF">BU16DRAFT_82841</name>
</gene>
<feature type="domain" description="Enoyl reductase (ER)" evidence="2">
    <location>
        <begin position="27"/>
        <end position="352"/>
    </location>
</feature>
<evidence type="ECO:0000313" key="4">
    <source>
        <dbReference type="Proteomes" id="UP000799750"/>
    </source>
</evidence>
<organism evidence="3 4">
    <name type="scientific">Lophium mytilinum</name>
    <dbReference type="NCBI Taxonomy" id="390894"/>
    <lineage>
        <taxon>Eukaryota</taxon>
        <taxon>Fungi</taxon>
        <taxon>Dikarya</taxon>
        <taxon>Ascomycota</taxon>
        <taxon>Pezizomycotina</taxon>
        <taxon>Dothideomycetes</taxon>
        <taxon>Pleosporomycetidae</taxon>
        <taxon>Mytilinidiales</taxon>
        <taxon>Mytilinidiaceae</taxon>
        <taxon>Lophium</taxon>
    </lineage>
</organism>
<dbReference type="SUPFAM" id="SSF51735">
    <property type="entry name" value="NAD(P)-binding Rossmann-fold domains"/>
    <property type="match status" value="1"/>
</dbReference>
<dbReference type="PANTHER" id="PTHR11695:SF294">
    <property type="entry name" value="RETICULON-4-INTERACTING PROTEIN 1, MITOCHONDRIAL"/>
    <property type="match status" value="1"/>
</dbReference>
<dbReference type="AlphaFoldDB" id="A0A6A6QPB1"/>
<name>A0A6A6QPB1_9PEZI</name>